<dbReference type="Proteomes" id="UP001157418">
    <property type="component" value="Unassembled WGS sequence"/>
</dbReference>
<feature type="region of interest" description="Disordered" evidence="1">
    <location>
        <begin position="60"/>
        <end position="79"/>
    </location>
</feature>
<dbReference type="PANTHER" id="PTHR34427">
    <property type="entry name" value="DUF4283 DOMAIN PROTEIN"/>
    <property type="match status" value="1"/>
</dbReference>
<feature type="region of interest" description="Disordered" evidence="1">
    <location>
        <begin position="383"/>
        <end position="441"/>
    </location>
</feature>
<dbReference type="AlphaFoldDB" id="A0AAU9NUL4"/>
<sequence>MTDVFIGLRKGKNGEYYVFVRYVDVKNVREMERKLDDTMVRGRRLEVNVALHKRKEIPGMTKNENQGHNSRHSSAFIPKKPPGGWGFKDQRTFAEVVGRGRNDVHNSHSSQPSTPPHIILQKDQYTHCWLRKTSLIGEAVSLNHLGHLPKLLLIKNEVCMEIKYVGGFKVLLQFNDSVSAKEFKENKQRWQEHLKWVDWADQVQTGFDGVSWIRIVGLPLQLLGENNFEKITKDYGNIIAPYDNLTHHVDLSYVKIGILTTRRKRINEEILVAVEGEILKLGIIELDEDWYPFKFDPDDEFYEKDDLCVEDEDEEEEDNVDGVSDTWVQEGDCEMQEGEISLVSNRKTDPKVMMETNQISTSSSENRNLGRLVETLAPMEEEQGFSGRPQTVEITRETIGKTSGKPTTSSGNGNITSPLPSENMDREHNNIKIDVSAGPTQ</sequence>
<evidence type="ECO:0000256" key="1">
    <source>
        <dbReference type="SAM" id="MobiDB-lite"/>
    </source>
</evidence>
<organism evidence="2 3">
    <name type="scientific">Lactuca virosa</name>
    <dbReference type="NCBI Taxonomy" id="75947"/>
    <lineage>
        <taxon>Eukaryota</taxon>
        <taxon>Viridiplantae</taxon>
        <taxon>Streptophyta</taxon>
        <taxon>Embryophyta</taxon>
        <taxon>Tracheophyta</taxon>
        <taxon>Spermatophyta</taxon>
        <taxon>Magnoliopsida</taxon>
        <taxon>eudicotyledons</taxon>
        <taxon>Gunneridae</taxon>
        <taxon>Pentapetalae</taxon>
        <taxon>asterids</taxon>
        <taxon>campanulids</taxon>
        <taxon>Asterales</taxon>
        <taxon>Asteraceae</taxon>
        <taxon>Cichorioideae</taxon>
        <taxon>Cichorieae</taxon>
        <taxon>Lactucinae</taxon>
        <taxon>Lactuca</taxon>
    </lineage>
</organism>
<dbReference type="PANTHER" id="PTHR34427:SF5">
    <property type="entry name" value="DUF4283 DOMAIN-CONTAINING PROTEIN"/>
    <property type="match status" value="1"/>
</dbReference>
<accession>A0AAU9NUL4</accession>
<reference evidence="2 3" key="1">
    <citation type="submission" date="2022-01" db="EMBL/GenBank/DDBJ databases">
        <authorList>
            <person name="Xiong W."/>
            <person name="Schranz E."/>
        </authorList>
    </citation>
    <scope>NUCLEOTIDE SEQUENCE [LARGE SCALE GENOMIC DNA]</scope>
</reference>
<evidence type="ECO:0000313" key="3">
    <source>
        <dbReference type="Proteomes" id="UP001157418"/>
    </source>
</evidence>
<name>A0AAU9NUL4_9ASTR</name>
<gene>
    <name evidence="2" type="ORF">LVIROSA_LOCUS27523</name>
</gene>
<keyword evidence="3" id="KW-1185">Reference proteome</keyword>
<comment type="caution">
    <text evidence="2">The sequence shown here is derived from an EMBL/GenBank/DDBJ whole genome shotgun (WGS) entry which is preliminary data.</text>
</comment>
<feature type="compositionally biased region" description="Polar residues" evidence="1">
    <location>
        <begin position="400"/>
        <end position="420"/>
    </location>
</feature>
<evidence type="ECO:0008006" key="4">
    <source>
        <dbReference type="Google" id="ProtNLM"/>
    </source>
</evidence>
<evidence type="ECO:0000313" key="2">
    <source>
        <dbReference type="EMBL" id="CAH1441469.1"/>
    </source>
</evidence>
<protein>
    <recommendedName>
        <fullName evidence="4">DUF4283 domain-containing protein</fullName>
    </recommendedName>
</protein>
<dbReference type="EMBL" id="CAKMRJ010005412">
    <property type="protein sequence ID" value="CAH1441469.1"/>
    <property type="molecule type" value="Genomic_DNA"/>
</dbReference>
<proteinExistence type="predicted"/>